<dbReference type="Proteomes" id="UP001295444">
    <property type="component" value="Chromosome 14"/>
</dbReference>
<proteinExistence type="predicted"/>
<evidence type="ECO:0000256" key="1">
    <source>
        <dbReference type="SAM" id="MobiDB-lite"/>
    </source>
</evidence>
<evidence type="ECO:0000313" key="4">
    <source>
        <dbReference type="Proteomes" id="UP001295444"/>
    </source>
</evidence>
<protein>
    <submittedName>
        <fullName evidence="2">Uncharacterized protein</fullName>
    </submittedName>
</protein>
<dbReference type="Proteomes" id="UP001295444">
    <property type="component" value="Chromosome 05"/>
</dbReference>
<dbReference type="EMBL" id="OW240916">
    <property type="protein sequence ID" value="CAH2296181.1"/>
    <property type="molecule type" value="Genomic_DNA"/>
</dbReference>
<organism evidence="2 4">
    <name type="scientific">Pelobates cultripes</name>
    <name type="common">Western spadefoot toad</name>
    <dbReference type="NCBI Taxonomy" id="61616"/>
    <lineage>
        <taxon>Eukaryota</taxon>
        <taxon>Metazoa</taxon>
        <taxon>Chordata</taxon>
        <taxon>Craniata</taxon>
        <taxon>Vertebrata</taxon>
        <taxon>Euteleostomi</taxon>
        <taxon>Amphibia</taxon>
        <taxon>Batrachia</taxon>
        <taxon>Anura</taxon>
        <taxon>Pelobatoidea</taxon>
        <taxon>Pelobatidae</taxon>
        <taxon>Pelobates</taxon>
    </lineage>
</organism>
<dbReference type="EMBL" id="OW240925">
    <property type="protein sequence ID" value="CAH2329389.1"/>
    <property type="molecule type" value="Genomic_DNA"/>
</dbReference>
<keyword evidence="4" id="KW-1185">Reference proteome</keyword>
<name>A0AAD1SAQ1_PELCU</name>
<dbReference type="AlphaFoldDB" id="A0AAD1SAQ1"/>
<accession>A0AAD1SAQ1</accession>
<sequence length="97" mass="10353">MVRTKKPLPSGAAAASSPHRNTGPMDDFLSTPSDLCGTRHVDKMAPGSPDSEMTVDSQSEPPKQGTCLKLEWSLHRSPGGCSPKLIQAPLCKNSEQH</sequence>
<feature type="region of interest" description="Disordered" evidence="1">
    <location>
        <begin position="1"/>
        <end position="64"/>
    </location>
</feature>
<evidence type="ECO:0000313" key="3">
    <source>
        <dbReference type="EMBL" id="CAH2329389.1"/>
    </source>
</evidence>
<feature type="compositionally biased region" description="Low complexity" evidence="1">
    <location>
        <begin position="7"/>
        <end position="18"/>
    </location>
</feature>
<evidence type="ECO:0000313" key="2">
    <source>
        <dbReference type="EMBL" id="CAH2296181.1"/>
    </source>
</evidence>
<gene>
    <name evidence="3" type="ORF">PECUL_23A047632</name>
    <name evidence="2" type="ORF">PECUL_23A057106</name>
</gene>
<reference evidence="2" key="1">
    <citation type="submission" date="2022-03" db="EMBL/GenBank/DDBJ databases">
        <authorList>
            <person name="Alioto T."/>
            <person name="Alioto T."/>
            <person name="Gomez Garrido J."/>
        </authorList>
    </citation>
    <scope>NUCLEOTIDE SEQUENCE</scope>
</reference>